<sequence>MDVILYEDRVLPRKRRIDAMDTVGTAPQWRDRPPVGTPTRTVTVAPTMMDMLNSMQRQLNSMRRQLSDLRHQVGDLQNSSAGFRNATFDVAAFGCVAAQVLLVACSQSIYRSSTGKYFSKFGNDHPGIISLCSAADTTPQQFIALAQHVIEVRINDTCQVHSFSALEARVFELADVAASARMQKASPEECWVIQHYLDIKEAFFPREFSDAMRRATGHFVVREGEYVVCDATGADTIVVGGVSDGIATLMILKDSAGSPLKMAVTHTLAASDEGDTAVAAAAAMIKEAHVNGATLDVLCAGGISYIDEAAANAWLRVDKVTSALRLLCAQYGIDVQEGWHRLAWGGDSSAMHDLTEDDRALIGGIQRRGLGAYYIRNIRCTATGCMLARNVGELFDGKPLPDGCIAALGDQLSSVAANERAAPQDPSLLEIASRAAALAMGM</sequence>
<evidence type="ECO:0000256" key="1">
    <source>
        <dbReference type="SAM" id="Coils"/>
    </source>
</evidence>
<evidence type="ECO:0000313" key="2">
    <source>
        <dbReference type="EMBL" id="KAG5182882.1"/>
    </source>
</evidence>
<comment type="caution">
    <text evidence="2">The sequence shown here is derived from an EMBL/GenBank/DDBJ whole genome shotgun (WGS) entry which is preliminary data.</text>
</comment>
<protein>
    <submittedName>
        <fullName evidence="2">Uncharacterized protein</fullName>
    </submittedName>
</protein>
<gene>
    <name evidence="2" type="ORF">JKP88DRAFT_241191</name>
</gene>
<feature type="coiled-coil region" evidence="1">
    <location>
        <begin position="52"/>
        <end position="79"/>
    </location>
</feature>
<accession>A0A835YWD4</accession>
<dbReference type="EMBL" id="JAFCMP010000223">
    <property type="protein sequence ID" value="KAG5182882.1"/>
    <property type="molecule type" value="Genomic_DNA"/>
</dbReference>
<reference evidence="2" key="1">
    <citation type="submission" date="2021-02" db="EMBL/GenBank/DDBJ databases">
        <title>First Annotated Genome of the Yellow-green Alga Tribonema minus.</title>
        <authorList>
            <person name="Mahan K.M."/>
        </authorList>
    </citation>
    <scope>NUCLEOTIDE SEQUENCE</scope>
    <source>
        <strain evidence="2">UTEX B ZZ1240</strain>
    </source>
</reference>
<keyword evidence="1" id="KW-0175">Coiled coil</keyword>
<name>A0A835YWD4_9STRA</name>
<organism evidence="2 3">
    <name type="scientific">Tribonema minus</name>
    <dbReference type="NCBI Taxonomy" id="303371"/>
    <lineage>
        <taxon>Eukaryota</taxon>
        <taxon>Sar</taxon>
        <taxon>Stramenopiles</taxon>
        <taxon>Ochrophyta</taxon>
        <taxon>PX clade</taxon>
        <taxon>Xanthophyceae</taxon>
        <taxon>Tribonematales</taxon>
        <taxon>Tribonemataceae</taxon>
        <taxon>Tribonema</taxon>
    </lineage>
</organism>
<keyword evidence="3" id="KW-1185">Reference proteome</keyword>
<dbReference type="AlphaFoldDB" id="A0A835YWD4"/>
<dbReference type="Proteomes" id="UP000664859">
    <property type="component" value="Unassembled WGS sequence"/>
</dbReference>
<evidence type="ECO:0000313" key="3">
    <source>
        <dbReference type="Proteomes" id="UP000664859"/>
    </source>
</evidence>
<proteinExistence type="predicted"/>